<organism evidence="3 4">
    <name type="scientific">Microbispora amethystogenes</name>
    <dbReference type="NCBI Taxonomy" id="1427754"/>
    <lineage>
        <taxon>Bacteria</taxon>
        <taxon>Bacillati</taxon>
        <taxon>Actinomycetota</taxon>
        <taxon>Actinomycetes</taxon>
        <taxon>Streptosporangiales</taxon>
        <taxon>Streptosporangiaceae</taxon>
        <taxon>Microbispora</taxon>
    </lineage>
</organism>
<feature type="transmembrane region" description="Helical" evidence="2">
    <location>
        <begin position="183"/>
        <end position="207"/>
    </location>
</feature>
<sequence length="389" mass="38272">MSRHETGAAAPEARPAEERTPPGEATSRTPDGARGTRPGTALDDGPGAKPGTALDGGPGTALGGDPGTRPGTALDDVPGAKPGTALDGGPGTALGGDPGTRPGTALGGAPESGAAPPPSSVRQVARLLASEAGLTFRRPRNLAMLGVLAVVPVLVGVAVRLASGDTGGSIIGEIAGNGLMLTFAAFAVMTPIVLPLTVAVVAGDAIAGEAAQGTLRYLLVAPVGRARLLALKYANVVLFCLAACAVVALSALAVGLALFPAGPVTLLSGTTVPASAALLRVGIVVLYAAAGMAALGAVALAVSTLTEAPIGAVAASVVLVVVSQVLSAIPQLAAVRPYLLTTWWTAFDGALRAPVDVDRMGQGLLAFAAYVLVFGSIAWARFTSKDVTA</sequence>
<feature type="compositionally biased region" description="Gly residues" evidence="1">
    <location>
        <begin position="86"/>
        <end position="98"/>
    </location>
</feature>
<keyword evidence="2" id="KW-0812">Transmembrane</keyword>
<keyword evidence="2" id="KW-1133">Transmembrane helix</keyword>
<dbReference type="Proteomes" id="UP000651728">
    <property type="component" value="Unassembled WGS sequence"/>
</dbReference>
<dbReference type="PANTHER" id="PTHR37305">
    <property type="entry name" value="INTEGRAL MEMBRANE PROTEIN-RELATED"/>
    <property type="match status" value="1"/>
</dbReference>
<feature type="region of interest" description="Disordered" evidence="1">
    <location>
        <begin position="1"/>
        <end position="121"/>
    </location>
</feature>
<evidence type="ECO:0000256" key="2">
    <source>
        <dbReference type="SAM" id="Phobius"/>
    </source>
</evidence>
<dbReference type="PANTHER" id="PTHR37305:SF1">
    <property type="entry name" value="MEMBRANE PROTEIN"/>
    <property type="match status" value="1"/>
</dbReference>
<name>A0ABQ4FJ09_9ACTN</name>
<feature type="transmembrane region" description="Helical" evidence="2">
    <location>
        <begin position="279"/>
        <end position="302"/>
    </location>
</feature>
<protein>
    <submittedName>
        <fullName evidence="3">ABC transporter permease</fullName>
    </submittedName>
</protein>
<evidence type="ECO:0000313" key="3">
    <source>
        <dbReference type="EMBL" id="GIH34743.1"/>
    </source>
</evidence>
<gene>
    <name evidence="3" type="ORF">Mam01_49070</name>
</gene>
<proteinExistence type="predicted"/>
<dbReference type="RefSeq" id="WP_239101567.1">
    <property type="nucleotide sequence ID" value="NZ_BAABEJ010000020.1"/>
</dbReference>
<feature type="compositionally biased region" description="Gly residues" evidence="1">
    <location>
        <begin position="54"/>
        <end position="66"/>
    </location>
</feature>
<evidence type="ECO:0000313" key="4">
    <source>
        <dbReference type="Proteomes" id="UP000651728"/>
    </source>
</evidence>
<reference evidence="3 4" key="1">
    <citation type="submission" date="2021-01" db="EMBL/GenBank/DDBJ databases">
        <title>Whole genome shotgun sequence of Microbispora amethystogenes NBRC 101907.</title>
        <authorList>
            <person name="Komaki H."/>
            <person name="Tamura T."/>
        </authorList>
    </citation>
    <scope>NUCLEOTIDE SEQUENCE [LARGE SCALE GENOMIC DNA]</scope>
    <source>
        <strain evidence="3 4">NBRC 101907</strain>
    </source>
</reference>
<dbReference type="EMBL" id="BOOB01000038">
    <property type="protein sequence ID" value="GIH34743.1"/>
    <property type="molecule type" value="Genomic_DNA"/>
</dbReference>
<evidence type="ECO:0000256" key="1">
    <source>
        <dbReference type="SAM" id="MobiDB-lite"/>
    </source>
</evidence>
<keyword evidence="2" id="KW-0472">Membrane</keyword>
<dbReference type="Pfam" id="PF12730">
    <property type="entry name" value="ABC2_membrane_4"/>
    <property type="match status" value="1"/>
</dbReference>
<feature type="transmembrane region" description="Helical" evidence="2">
    <location>
        <begin position="236"/>
        <end position="259"/>
    </location>
</feature>
<feature type="transmembrane region" description="Helical" evidence="2">
    <location>
        <begin position="364"/>
        <end position="382"/>
    </location>
</feature>
<feature type="transmembrane region" description="Helical" evidence="2">
    <location>
        <begin position="142"/>
        <end position="163"/>
    </location>
</feature>
<accession>A0ABQ4FJ09</accession>
<comment type="caution">
    <text evidence="3">The sequence shown here is derived from an EMBL/GenBank/DDBJ whole genome shotgun (WGS) entry which is preliminary data.</text>
</comment>
<keyword evidence="4" id="KW-1185">Reference proteome</keyword>
<feature type="transmembrane region" description="Helical" evidence="2">
    <location>
        <begin position="309"/>
        <end position="329"/>
    </location>
</feature>